<comment type="caution">
    <text evidence="2">The sequence shown here is derived from an EMBL/GenBank/DDBJ whole genome shotgun (WGS) entry which is preliminary data.</text>
</comment>
<protein>
    <submittedName>
        <fullName evidence="2">Uncharacterized protein</fullName>
    </submittedName>
</protein>
<evidence type="ECO:0000313" key="2">
    <source>
        <dbReference type="EMBL" id="MED6199183.1"/>
    </source>
</evidence>
<feature type="compositionally biased region" description="Low complexity" evidence="1">
    <location>
        <begin position="1"/>
        <end position="12"/>
    </location>
</feature>
<evidence type="ECO:0000256" key="1">
    <source>
        <dbReference type="SAM" id="MobiDB-lite"/>
    </source>
</evidence>
<dbReference type="EMBL" id="JASCZI010212342">
    <property type="protein sequence ID" value="MED6199183.1"/>
    <property type="molecule type" value="Genomic_DNA"/>
</dbReference>
<proteinExistence type="predicted"/>
<keyword evidence="3" id="KW-1185">Reference proteome</keyword>
<dbReference type="Proteomes" id="UP001341840">
    <property type="component" value="Unassembled WGS sequence"/>
</dbReference>
<reference evidence="2 3" key="1">
    <citation type="journal article" date="2023" name="Plants (Basel)">
        <title>Bridging the Gap: Combining Genomics and Transcriptomics Approaches to Understand Stylosanthes scabra, an Orphan Legume from the Brazilian Caatinga.</title>
        <authorList>
            <person name="Ferreira-Neto J.R.C."/>
            <person name="da Silva M.D."/>
            <person name="Binneck E."/>
            <person name="de Melo N.F."/>
            <person name="da Silva R.H."/>
            <person name="de Melo A.L.T.M."/>
            <person name="Pandolfi V."/>
            <person name="Bustamante F.O."/>
            <person name="Brasileiro-Vidal A.C."/>
            <person name="Benko-Iseppon A.M."/>
        </authorList>
    </citation>
    <scope>NUCLEOTIDE SEQUENCE [LARGE SCALE GENOMIC DNA]</scope>
    <source>
        <tissue evidence="2">Leaves</tissue>
    </source>
</reference>
<organism evidence="2 3">
    <name type="scientific">Stylosanthes scabra</name>
    <dbReference type="NCBI Taxonomy" id="79078"/>
    <lineage>
        <taxon>Eukaryota</taxon>
        <taxon>Viridiplantae</taxon>
        <taxon>Streptophyta</taxon>
        <taxon>Embryophyta</taxon>
        <taxon>Tracheophyta</taxon>
        <taxon>Spermatophyta</taxon>
        <taxon>Magnoliopsida</taxon>
        <taxon>eudicotyledons</taxon>
        <taxon>Gunneridae</taxon>
        <taxon>Pentapetalae</taxon>
        <taxon>rosids</taxon>
        <taxon>fabids</taxon>
        <taxon>Fabales</taxon>
        <taxon>Fabaceae</taxon>
        <taxon>Papilionoideae</taxon>
        <taxon>50 kb inversion clade</taxon>
        <taxon>dalbergioids sensu lato</taxon>
        <taxon>Dalbergieae</taxon>
        <taxon>Pterocarpus clade</taxon>
        <taxon>Stylosanthes</taxon>
    </lineage>
</organism>
<feature type="non-terminal residue" evidence="2">
    <location>
        <position position="58"/>
    </location>
</feature>
<gene>
    <name evidence="2" type="ORF">PIB30_073514</name>
</gene>
<evidence type="ECO:0000313" key="3">
    <source>
        <dbReference type="Proteomes" id="UP001341840"/>
    </source>
</evidence>
<name>A0ABU6XR87_9FABA</name>
<accession>A0ABU6XR87</accession>
<feature type="compositionally biased region" description="Gly residues" evidence="1">
    <location>
        <begin position="41"/>
        <end position="58"/>
    </location>
</feature>
<feature type="region of interest" description="Disordered" evidence="1">
    <location>
        <begin position="1"/>
        <end position="28"/>
    </location>
</feature>
<sequence length="58" mass="5919">MNNSEASSAASSKNDGGGKFEGDNGCGFRKRWLTSSTMELKGGGGSSVYGDGGTVVRR</sequence>
<feature type="region of interest" description="Disordered" evidence="1">
    <location>
        <begin position="39"/>
        <end position="58"/>
    </location>
</feature>